<evidence type="ECO:0000256" key="1">
    <source>
        <dbReference type="SAM" id="SignalP"/>
    </source>
</evidence>
<dbReference type="SUPFAM" id="SSF49899">
    <property type="entry name" value="Concanavalin A-like lectins/glucanases"/>
    <property type="match status" value="1"/>
</dbReference>
<sequence length="127" mass="13504">MAMRNGHGASAWAMVLACLLAAAWPSQAQSGEGGAQAAPRTWAFGDTPVWQDEFDYEGAPDPAKWGYDTGGQGWGNNELQYYTDRLANAFVGDGLLTIVARPQKAGEPLHLGAARCRRGKGGLPVWA</sequence>
<accession>A0A060CAH2</accession>
<dbReference type="PROSITE" id="PS51257">
    <property type="entry name" value="PROKAR_LIPOPROTEIN"/>
    <property type="match status" value="1"/>
</dbReference>
<dbReference type="InterPro" id="IPR013320">
    <property type="entry name" value="ConA-like_dom_sf"/>
</dbReference>
<dbReference type="AlphaFoldDB" id="A0A060CAH2"/>
<dbReference type="GO" id="GO:0004553">
    <property type="term" value="F:hydrolase activity, hydrolyzing O-glycosyl compounds"/>
    <property type="evidence" value="ECO:0007669"/>
    <property type="project" value="UniProtKB-ARBA"/>
</dbReference>
<feature type="chain" id="PRO_5001586381" evidence="1">
    <location>
        <begin position="29"/>
        <end position="127"/>
    </location>
</feature>
<dbReference type="EMBL" id="KF124589">
    <property type="protein sequence ID" value="AIA91907.1"/>
    <property type="molecule type" value="Genomic_DNA"/>
</dbReference>
<evidence type="ECO:0000313" key="2">
    <source>
        <dbReference type="EMBL" id="AIA91907.1"/>
    </source>
</evidence>
<reference evidence="2" key="1">
    <citation type="journal article" date="2013" name="Environ. Microbiol.">
        <title>Seasonally variable intestinal metagenomes of the red palm weevil (Rhynchophorus ferrugineus).</title>
        <authorList>
            <person name="Jia S."/>
            <person name="Zhang X."/>
            <person name="Zhang G."/>
            <person name="Yin A."/>
            <person name="Zhang S."/>
            <person name="Li F."/>
            <person name="Wang L."/>
            <person name="Zhao D."/>
            <person name="Yun Q."/>
            <person name="Tala"/>
            <person name="Wang J."/>
            <person name="Sun G."/>
            <person name="Baabdullah M."/>
            <person name="Yu X."/>
            <person name="Hu S."/>
            <person name="Al-Mssallem I.S."/>
            <person name="Yu J."/>
        </authorList>
    </citation>
    <scope>NUCLEOTIDE SEQUENCE</scope>
</reference>
<organism evidence="2">
    <name type="scientific">uncultured Dyadobacter sp</name>
    <dbReference type="NCBI Taxonomy" id="443075"/>
    <lineage>
        <taxon>Bacteria</taxon>
        <taxon>Pseudomonadati</taxon>
        <taxon>Bacteroidota</taxon>
        <taxon>Cytophagia</taxon>
        <taxon>Cytophagales</taxon>
        <taxon>Spirosomataceae</taxon>
        <taxon>Dyadobacter</taxon>
        <taxon>environmental samples</taxon>
    </lineage>
</organism>
<dbReference type="Gene3D" id="2.60.120.200">
    <property type="match status" value="1"/>
</dbReference>
<protein>
    <submittedName>
        <fullName evidence="2">CAZy families GH16 protein</fullName>
    </submittedName>
</protein>
<feature type="non-terminal residue" evidence="2">
    <location>
        <position position="127"/>
    </location>
</feature>
<keyword evidence="1" id="KW-0732">Signal</keyword>
<name>A0A060CAH2_9BACT</name>
<feature type="signal peptide" evidence="1">
    <location>
        <begin position="1"/>
        <end position="28"/>
    </location>
</feature>
<dbReference type="GO" id="GO:0005975">
    <property type="term" value="P:carbohydrate metabolic process"/>
    <property type="evidence" value="ECO:0007669"/>
    <property type="project" value="UniProtKB-ARBA"/>
</dbReference>
<proteinExistence type="predicted"/>